<dbReference type="SUPFAM" id="SSF48452">
    <property type="entry name" value="TPR-like"/>
    <property type="match status" value="1"/>
</dbReference>
<dbReference type="AlphaFoldDB" id="A0A0E0R111"/>
<dbReference type="SMR" id="A0A0E0R111"/>
<proteinExistence type="predicted"/>
<sequence>MTPSAIVVGMPTRCAPPAFMAGVGRGRGRGGFFRPVVAAAAACGGGGGGGGGDEEQKRQILPLPSMAAMPPSLRAIQAKRKLEAVRRGVVPRAAGTSAVAALVAAVEAVQGAAAGGAAEAARGAGDAMAWVIRKVHLESPDLAVGLLGLVASCLGTVMEAEMDRIKRKNVEPSASVAAAASNAAPDNDGGDTDQIEDADAEMPELVELDMETELWSRIGIMHSDDDTPVFVDDEDGLQEIIDIARVHRRKAAYERIIATAADVNSLILSNYAQLLYQFDKDLDRAEDYFKQAVAAEPVDGEAMRRYALFMWHARGDLAGAEDMFTRAIDEEPQSSQHRSSYAWFLWMTGGVETCLIDSGNDTE</sequence>
<reference evidence="2" key="2">
    <citation type="submission" date="2015-06" db="UniProtKB">
        <authorList>
            <consortium name="EnsemblPlants"/>
        </authorList>
    </citation>
    <scope>IDENTIFICATION</scope>
</reference>
<evidence type="ECO:0000313" key="2">
    <source>
        <dbReference type="EnsemblPlants" id="ORUFI10G15790.1"/>
    </source>
</evidence>
<feature type="region of interest" description="Disordered" evidence="1">
    <location>
        <begin position="176"/>
        <end position="195"/>
    </location>
</feature>
<dbReference type="InterPro" id="IPR011990">
    <property type="entry name" value="TPR-like_helical_dom_sf"/>
</dbReference>
<protein>
    <submittedName>
        <fullName evidence="2">Uncharacterized protein</fullName>
    </submittedName>
</protein>
<evidence type="ECO:0000256" key="1">
    <source>
        <dbReference type="SAM" id="MobiDB-lite"/>
    </source>
</evidence>
<dbReference type="EnsemblPlants" id="ORUFI10G15790.1">
    <property type="protein sequence ID" value="ORUFI10G15790.1"/>
    <property type="gene ID" value="ORUFI10G15790"/>
</dbReference>
<name>A0A0E0R111_ORYRU</name>
<dbReference type="Gene3D" id="1.25.40.10">
    <property type="entry name" value="Tetratricopeptide repeat domain"/>
    <property type="match status" value="1"/>
</dbReference>
<dbReference type="PANTHER" id="PTHR26312:SF153">
    <property type="entry name" value="EXPRESSED PROTEIN"/>
    <property type="match status" value="1"/>
</dbReference>
<dbReference type="PANTHER" id="PTHR26312">
    <property type="entry name" value="TETRATRICOPEPTIDE REPEAT PROTEIN 5"/>
    <property type="match status" value="1"/>
</dbReference>
<reference evidence="3" key="1">
    <citation type="submission" date="2013-06" db="EMBL/GenBank/DDBJ databases">
        <authorList>
            <person name="Zhao Q."/>
        </authorList>
    </citation>
    <scope>NUCLEOTIDE SEQUENCE</scope>
    <source>
        <strain evidence="3">cv. W1943</strain>
    </source>
</reference>
<dbReference type="STRING" id="4529.A0A0E0R111"/>
<evidence type="ECO:0000313" key="3">
    <source>
        <dbReference type="Proteomes" id="UP000008022"/>
    </source>
</evidence>
<dbReference type="Gramene" id="ORUFI10G15790.1">
    <property type="protein sequence ID" value="ORUFI10G15790.1"/>
    <property type="gene ID" value="ORUFI10G15790"/>
</dbReference>
<accession>A0A0E0R111</accession>
<organism evidence="2 3">
    <name type="scientific">Oryza rufipogon</name>
    <name type="common">Brownbeard rice</name>
    <name type="synonym">Asian wild rice</name>
    <dbReference type="NCBI Taxonomy" id="4529"/>
    <lineage>
        <taxon>Eukaryota</taxon>
        <taxon>Viridiplantae</taxon>
        <taxon>Streptophyta</taxon>
        <taxon>Embryophyta</taxon>
        <taxon>Tracheophyta</taxon>
        <taxon>Spermatophyta</taxon>
        <taxon>Magnoliopsida</taxon>
        <taxon>Liliopsida</taxon>
        <taxon>Poales</taxon>
        <taxon>Poaceae</taxon>
        <taxon>BOP clade</taxon>
        <taxon>Oryzoideae</taxon>
        <taxon>Oryzeae</taxon>
        <taxon>Oryzinae</taxon>
        <taxon>Oryza</taxon>
    </lineage>
</organism>
<keyword evidence="3" id="KW-1185">Reference proteome</keyword>
<dbReference type="HOGENOM" id="CLU_800108_0_0_1"/>
<dbReference type="Proteomes" id="UP000008022">
    <property type="component" value="Unassembled WGS sequence"/>
</dbReference>
<dbReference type="OMA" id="WHARGDI"/>
<dbReference type="eggNOG" id="ENOG502S6CA">
    <property type="taxonomic scope" value="Eukaryota"/>
</dbReference>